<evidence type="ECO:0000256" key="3">
    <source>
        <dbReference type="ARBA" id="ARBA00012438"/>
    </source>
</evidence>
<dbReference type="InterPro" id="IPR036097">
    <property type="entry name" value="HisK_dim/P_sf"/>
</dbReference>
<dbReference type="SMART" id="SM00387">
    <property type="entry name" value="HATPase_c"/>
    <property type="match status" value="1"/>
</dbReference>
<dbReference type="EMBL" id="VMNK01000003">
    <property type="protein sequence ID" value="TVO58624.1"/>
    <property type="molecule type" value="Genomic_DNA"/>
</dbReference>
<dbReference type="CDD" id="cd00075">
    <property type="entry name" value="HATPase"/>
    <property type="match status" value="1"/>
</dbReference>
<dbReference type="InterPro" id="IPR029151">
    <property type="entry name" value="Sensor-like_sf"/>
</dbReference>
<feature type="domain" description="Histidine kinase" evidence="10">
    <location>
        <begin position="393"/>
        <end position="624"/>
    </location>
</feature>
<sequence length="654" mass="71487">MPARPIRSTGLCARLRPFWIVLPYVLPWWILVPTLTTLLYQSRLQNDLTQLAVAQSDYVGGRTATLTNALIRLTNDIRLVEHVTRSAHDHLPAPIASERLGRFFGNLLDAHLDYAQVRLLDPACRERLRIERAADGRPTQVPDKDLQDKSRRPYCTKTQALPDGQVYLSPLDANIEFERVVLPLEPVLRIAMRVVQADGTPLGIVVLNYDAAPLLAAFTDHSRTDAALINADGYWLHAPDPADAFGFVTGQHDRRLGVRHPALWAHIRASPRDTGQIRLDSGLWTFRRVAPAGTSAQLHAPIWYVLSQIPPETLAQVRHKQLVAHLALAGTALLALTGLSLALAISRLRQQRTGDALARSNQALAQSLAQLEQSQDDLIRSAKLASLGLMVAGVAHELSTPLGSAMLASGSLKEQLATLEKAFAEGLRRSDMTRFTEAHAAGLALLRDNLQRAARLIHQFKAVAADRATATRHSFDLADTVSDVLALMQNDLKHTRHQVELDIPPGLTLDSYPGPLGQIVQNLISNAVRHGYTDGRVGHIRIVARPKEDQVTLSVIDDGHGIPVEARERIWDPFFTTRRHQGGTGLGLHLCQHMATAVLGGTLTLASAATDQGCEFRLKIPMSAPDKPTVGQASTPHTANTAERTARNTGSPAR</sequence>
<dbReference type="Pfam" id="PF21623">
    <property type="entry name" value="HK_sensor_dom_bact"/>
    <property type="match status" value="1"/>
</dbReference>
<protein>
    <recommendedName>
        <fullName evidence="3">histidine kinase</fullName>
        <ecNumber evidence="3">2.7.13.3</ecNumber>
    </recommendedName>
</protein>
<dbReference type="InterPro" id="IPR036890">
    <property type="entry name" value="HATPase_C_sf"/>
</dbReference>
<evidence type="ECO:0000256" key="5">
    <source>
        <dbReference type="ARBA" id="ARBA00022553"/>
    </source>
</evidence>
<dbReference type="RefSeq" id="WP_144308159.1">
    <property type="nucleotide sequence ID" value="NZ_VMNK01000003.1"/>
</dbReference>
<evidence type="ECO:0000256" key="8">
    <source>
        <dbReference type="SAM" id="MobiDB-lite"/>
    </source>
</evidence>
<evidence type="ECO:0000256" key="7">
    <source>
        <dbReference type="ARBA" id="ARBA00022989"/>
    </source>
</evidence>
<evidence type="ECO:0000256" key="4">
    <source>
        <dbReference type="ARBA" id="ARBA00022475"/>
    </source>
</evidence>
<organism evidence="11 12">
    <name type="scientific">Denitromonas halophila</name>
    <dbReference type="NCBI Taxonomy" id="1629404"/>
    <lineage>
        <taxon>Bacteria</taxon>
        <taxon>Pseudomonadati</taxon>
        <taxon>Pseudomonadota</taxon>
        <taxon>Betaproteobacteria</taxon>
        <taxon>Rhodocyclales</taxon>
        <taxon>Zoogloeaceae</taxon>
        <taxon>Denitromonas</taxon>
    </lineage>
</organism>
<feature type="transmembrane region" description="Helical" evidence="9">
    <location>
        <begin position="322"/>
        <end position="345"/>
    </location>
</feature>
<dbReference type="AlphaFoldDB" id="A0A557R0G0"/>
<name>A0A557R0G0_9RHOO</name>
<dbReference type="GO" id="GO:0005886">
    <property type="term" value="C:plasma membrane"/>
    <property type="evidence" value="ECO:0007669"/>
    <property type="project" value="UniProtKB-SubCell"/>
</dbReference>
<comment type="catalytic activity">
    <reaction evidence="1">
        <text>ATP + protein L-histidine = ADP + protein N-phospho-L-histidine.</text>
        <dbReference type="EC" id="2.7.13.3"/>
    </reaction>
</comment>
<dbReference type="Gene3D" id="3.30.565.10">
    <property type="entry name" value="Histidine kinase-like ATPase, C-terminal domain"/>
    <property type="match status" value="1"/>
</dbReference>
<keyword evidence="4" id="KW-1003">Cell membrane</keyword>
<evidence type="ECO:0000259" key="10">
    <source>
        <dbReference type="PROSITE" id="PS50109"/>
    </source>
</evidence>
<gene>
    <name evidence="11" type="ORF">FHP91_02870</name>
</gene>
<dbReference type="InterPro" id="IPR003594">
    <property type="entry name" value="HATPase_dom"/>
</dbReference>
<comment type="caution">
    <text evidence="11">The sequence shown here is derived from an EMBL/GenBank/DDBJ whole genome shotgun (WGS) entry which is preliminary data.</text>
</comment>
<feature type="compositionally biased region" description="Low complexity" evidence="8">
    <location>
        <begin position="638"/>
        <end position="654"/>
    </location>
</feature>
<dbReference type="Gene3D" id="1.10.287.130">
    <property type="match status" value="1"/>
</dbReference>
<keyword evidence="9" id="KW-0472">Membrane</keyword>
<feature type="region of interest" description="Disordered" evidence="8">
    <location>
        <begin position="623"/>
        <end position="654"/>
    </location>
</feature>
<dbReference type="CDD" id="cd00082">
    <property type="entry name" value="HisKA"/>
    <property type="match status" value="1"/>
</dbReference>
<feature type="transmembrane region" description="Helical" evidence="9">
    <location>
        <begin position="21"/>
        <end position="40"/>
    </location>
</feature>
<dbReference type="Gene3D" id="3.30.450.20">
    <property type="entry name" value="PAS domain"/>
    <property type="match status" value="2"/>
</dbReference>
<dbReference type="InterPro" id="IPR004358">
    <property type="entry name" value="Sig_transdc_His_kin-like_C"/>
</dbReference>
<dbReference type="EC" id="2.7.13.3" evidence="3"/>
<keyword evidence="6 9" id="KW-0812">Transmembrane</keyword>
<dbReference type="PRINTS" id="PR00344">
    <property type="entry name" value="BCTRLSENSOR"/>
</dbReference>
<evidence type="ECO:0000256" key="2">
    <source>
        <dbReference type="ARBA" id="ARBA00004651"/>
    </source>
</evidence>
<keyword evidence="7 9" id="KW-1133">Transmembrane helix</keyword>
<keyword evidence="11" id="KW-0808">Transferase</keyword>
<keyword evidence="5" id="KW-0597">Phosphoprotein</keyword>
<evidence type="ECO:0000256" key="6">
    <source>
        <dbReference type="ARBA" id="ARBA00022692"/>
    </source>
</evidence>
<dbReference type="SUPFAM" id="SSF103190">
    <property type="entry name" value="Sensory domain-like"/>
    <property type="match status" value="2"/>
</dbReference>
<dbReference type="PANTHER" id="PTHR43065">
    <property type="entry name" value="SENSOR HISTIDINE KINASE"/>
    <property type="match status" value="1"/>
</dbReference>
<evidence type="ECO:0000313" key="11">
    <source>
        <dbReference type="EMBL" id="TVO58624.1"/>
    </source>
</evidence>
<comment type="subcellular location">
    <subcellularLocation>
        <location evidence="2">Cell membrane</location>
        <topology evidence="2">Multi-pass membrane protein</topology>
    </subcellularLocation>
</comment>
<proteinExistence type="predicted"/>
<dbReference type="Proteomes" id="UP000319502">
    <property type="component" value="Unassembled WGS sequence"/>
</dbReference>
<evidence type="ECO:0000313" key="12">
    <source>
        <dbReference type="Proteomes" id="UP000319502"/>
    </source>
</evidence>
<evidence type="ECO:0000256" key="9">
    <source>
        <dbReference type="SAM" id="Phobius"/>
    </source>
</evidence>
<dbReference type="OrthoDB" id="9812260at2"/>
<dbReference type="PROSITE" id="PS50109">
    <property type="entry name" value="HIS_KIN"/>
    <property type="match status" value="1"/>
</dbReference>
<dbReference type="InterPro" id="IPR003661">
    <property type="entry name" value="HisK_dim/P_dom"/>
</dbReference>
<accession>A0A557R0G0</accession>
<reference evidence="11 12" key="1">
    <citation type="submission" date="2019-07" db="EMBL/GenBank/DDBJ databases">
        <title>The pathways for chlorine oxyanion respiration interact through the shared metabolite chlorate.</title>
        <authorList>
            <person name="Barnum T.P."/>
            <person name="Cheng Y."/>
            <person name="Hill K.A."/>
            <person name="Lucas L.N."/>
            <person name="Carlson H.K."/>
            <person name="Coates J.D."/>
        </authorList>
    </citation>
    <scope>NUCLEOTIDE SEQUENCE [LARGE SCALE GENOMIC DNA]</scope>
    <source>
        <strain evidence="11 12">SFB-3</strain>
    </source>
</reference>
<keyword evidence="11" id="KW-0418">Kinase</keyword>
<dbReference type="SUPFAM" id="SSF55874">
    <property type="entry name" value="ATPase domain of HSP90 chaperone/DNA topoisomerase II/histidine kinase"/>
    <property type="match status" value="1"/>
</dbReference>
<keyword evidence="12" id="KW-1185">Reference proteome</keyword>
<dbReference type="InterPro" id="IPR005467">
    <property type="entry name" value="His_kinase_dom"/>
</dbReference>
<evidence type="ECO:0000256" key="1">
    <source>
        <dbReference type="ARBA" id="ARBA00000085"/>
    </source>
</evidence>
<dbReference type="InterPro" id="IPR048760">
    <property type="entry name" value="VP0354-like_sensor_dom"/>
</dbReference>
<dbReference type="GO" id="GO:0000155">
    <property type="term" value="F:phosphorelay sensor kinase activity"/>
    <property type="evidence" value="ECO:0007669"/>
    <property type="project" value="InterPro"/>
</dbReference>
<dbReference type="Pfam" id="PF02518">
    <property type="entry name" value="HATPase_c"/>
    <property type="match status" value="1"/>
</dbReference>
<dbReference type="SUPFAM" id="SSF47384">
    <property type="entry name" value="Homodimeric domain of signal transducing histidine kinase"/>
    <property type="match status" value="1"/>
</dbReference>